<proteinExistence type="predicted"/>
<organism evidence="4">
    <name type="scientific">Capitella teleta</name>
    <name type="common">Polychaete worm</name>
    <dbReference type="NCBI Taxonomy" id="283909"/>
    <lineage>
        <taxon>Eukaryota</taxon>
        <taxon>Metazoa</taxon>
        <taxon>Spiralia</taxon>
        <taxon>Lophotrochozoa</taxon>
        <taxon>Annelida</taxon>
        <taxon>Polychaeta</taxon>
        <taxon>Sedentaria</taxon>
        <taxon>Scolecida</taxon>
        <taxon>Capitellidae</taxon>
        <taxon>Capitella</taxon>
    </lineage>
</organism>
<dbReference type="EnsemblMetazoa" id="CapteT187812">
    <property type="protein sequence ID" value="CapteP187812"/>
    <property type="gene ID" value="CapteG187812"/>
</dbReference>
<dbReference type="OMA" id="PRFCQAR"/>
<evidence type="ECO:0000256" key="2">
    <source>
        <dbReference type="ARBA" id="ARBA00022723"/>
    </source>
</evidence>
<gene>
    <name evidence="4" type="ORF">CAPTEDRAFT_187812</name>
</gene>
<accession>R7VI65</accession>
<reference evidence="4 6" key="2">
    <citation type="journal article" date="2013" name="Nature">
        <title>Insights into bilaterian evolution from three spiralian genomes.</title>
        <authorList>
            <person name="Simakov O."/>
            <person name="Marletaz F."/>
            <person name="Cho S.J."/>
            <person name="Edsinger-Gonzales E."/>
            <person name="Havlak P."/>
            <person name="Hellsten U."/>
            <person name="Kuo D.H."/>
            <person name="Larsson T."/>
            <person name="Lv J."/>
            <person name="Arendt D."/>
            <person name="Savage R."/>
            <person name="Osoegawa K."/>
            <person name="de Jong P."/>
            <person name="Grimwood J."/>
            <person name="Chapman J.A."/>
            <person name="Shapiro H."/>
            <person name="Aerts A."/>
            <person name="Otillar R.P."/>
            <person name="Terry A.Y."/>
            <person name="Boore J.L."/>
            <person name="Grigoriev I.V."/>
            <person name="Lindberg D.R."/>
            <person name="Seaver E.C."/>
            <person name="Weisblat D.A."/>
            <person name="Putnam N.H."/>
            <person name="Rokhsar D.S."/>
        </authorList>
    </citation>
    <scope>NUCLEOTIDE SEQUENCE</scope>
    <source>
        <strain evidence="4 6">I ESC-2004</strain>
    </source>
</reference>
<dbReference type="EMBL" id="KB292009">
    <property type="protein sequence ID" value="ELU18299.1"/>
    <property type="molecule type" value="Genomic_DNA"/>
</dbReference>
<evidence type="ECO:0000313" key="4">
    <source>
        <dbReference type="EMBL" id="ELU18299.1"/>
    </source>
</evidence>
<sequence>MSQFWAQLHSKRWAGRTSNKHTTENSGFLKYLLNGDVVLADRGFKVEEAIGLQGARLEIPVFTKGKAQMDKRSLSQRSVEETRKLVRIHVERVIGNVRQKYKIPQGPVEMPFTSADETEIVIVFDKMAQVACGLTNLRSSIVSAD</sequence>
<feature type="domain" description="DDE Tnp4" evidence="3">
    <location>
        <begin position="9"/>
        <end position="136"/>
    </location>
</feature>
<dbReference type="STRING" id="283909.R7VI65"/>
<dbReference type="PANTHER" id="PTHR23080">
    <property type="entry name" value="THAP DOMAIN PROTEIN"/>
    <property type="match status" value="1"/>
</dbReference>
<dbReference type="GO" id="GO:0046872">
    <property type="term" value="F:metal ion binding"/>
    <property type="evidence" value="ECO:0007669"/>
    <property type="project" value="UniProtKB-KW"/>
</dbReference>
<dbReference type="Pfam" id="PF13359">
    <property type="entry name" value="DDE_Tnp_4"/>
    <property type="match status" value="1"/>
</dbReference>
<reference evidence="5" key="3">
    <citation type="submission" date="2015-06" db="UniProtKB">
        <authorList>
            <consortium name="EnsemblMetazoa"/>
        </authorList>
    </citation>
    <scope>IDENTIFICATION</scope>
</reference>
<dbReference type="HOGENOM" id="CLU_025643_3_1_1"/>
<keyword evidence="6" id="KW-1185">Reference proteome</keyword>
<comment type="cofactor">
    <cofactor evidence="1">
        <name>a divalent metal cation</name>
        <dbReference type="ChEBI" id="CHEBI:60240"/>
    </cofactor>
</comment>
<dbReference type="PANTHER" id="PTHR23080:SF144">
    <property type="entry name" value="SPINDLE AND KINETOCHORE ASSOCIATED COMPLEX SUBUNIT 3"/>
    <property type="match status" value="1"/>
</dbReference>
<keyword evidence="2" id="KW-0479">Metal-binding</keyword>
<dbReference type="InterPro" id="IPR027806">
    <property type="entry name" value="HARBI1_dom"/>
</dbReference>
<evidence type="ECO:0000313" key="5">
    <source>
        <dbReference type="EnsemblMetazoa" id="CapteP187812"/>
    </source>
</evidence>
<dbReference type="Proteomes" id="UP000014760">
    <property type="component" value="Unassembled WGS sequence"/>
</dbReference>
<protein>
    <recommendedName>
        <fullName evidence="3">DDE Tnp4 domain-containing protein</fullName>
    </recommendedName>
</protein>
<dbReference type="OrthoDB" id="7331812at2759"/>
<dbReference type="EMBL" id="AMQN01035016">
    <property type="status" value="NOT_ANNOTATED_CDS"/>
    <property type="molecule type" value="Genomic_DNA"/>
</dbReference>
<reference evidence="6" key="1">
    <citation type="submission" date="2012-12" db="EMBL/GenBank/DDBJ databases">
        <authorList>
            <person name="Hellsten U."/>
            <person name="Grimwood J."/>
            <person name="Chapman J.A."/>
            <person name="Shapiro H."/>
            <person name="Aerts A."/>
            <person name="Otillar R.P."/>
            <person name="Terry A.Y."/>
            <person name="Boore J.L."/>
            <person name="Simakov O."/>
            <person name="Marletaz F."/>
            <person name="Cho S.-J."/>
            <person name="Edsinger-Gonzales E."/>
            <person name="Havlak P."/>
            <person name="Kuo D.-H."/>
            <person name="Larsson T."/>
            <person name="Lv J."/>
            <person name="Arendt D."/>
            <person name="Savage R."/>
            <person name="Osoegawa K."/>
            <person name="de Jong P."/>
            <person name="Lindberg D.R."/>
            <person name="Seaver E.C."/>
            <person name="Weisblat D.A."/>
            <person name="Putnam N.H."/>
            <person name="Grigoriev I.V."/>
            <person name="Rokhsar D.S."/>
        </authorList>
    </citation>
    <scope>NUCLEOTIDE SEQUENCE</scope>
    <source>
        <strain evidence="6">I ESC-2004</strain>
    </source>
</reference>
<dbReference type="AlphaFoldDB" id="R7VI65"/>
<name>R7VI65_CAPTE</name>
<evidence type="ECO:0000256" key="1">
    <source>
        <dbReference type="ARBA" id="ARBA00001968"/>
    </source>
</evidence>
<evidence type="ECO:0000259" key="3">
    <source>
        <dbReference type="Pfam" id="PF13359"/>
    </source>
</evidence>
<evidence type="ECO:0000313" key="6">
    <source>
        <dbReference type="Proteomes" id="UP000014760"/>
    </source>
</evidence>